<dbReference type="Gene3D" id="3.30.2310.20">
    <property type="entry name" value="RelE-like"/>
    <property type="match status" value="1"/>
</dbReference>
<dbReference type="Proteomes" id="UP000028623">
    <property type="component" value="Unassembled WGS sequence"/>
</dbReference>
<dbReference type="eggNOG" id="COG3668">
    <property type="taxonomic scope" value="Bacteria"/>
</dbReference>
<evidence type="ECO:0000256" key="1">
    <source>
        <dbReference type="ARBA" id="ARBA00022649"/>
    </source>
</evidence>
<dbReference type="AlphaFoldDB" id="A0A085BEK7"/>
<sequence>MFQIKWTKKALLSLAETLEYWNTHNSSETYSKKLRLEVKKKQLELSENPKIGIKTAFDEIYKIKILKYYSLFFRFQNDKIEILAFWDNRRNPDNLEL</sequence>
<keyword evidence="1" id="KW-1277">Toxin-antitoxin system</keyword>
<evidence type="ECO:0000313" key="2">
    <source>
        <dbReference type="EMBL" id="KFC20902.1"/>
    </source>
</evidence>
<comment type="caution">
    <text evidence="2">The sequence shown here is derived from an EMBL/GenBank/DDBJ whole genome shotgun (WGS) entry which is preliminary data.</text>
</comment>
<dbReference type="InterPro" id="IPR035093">
    <property type="entry name" value="RelE/ParE_toxin_dom_sf"/>
</dbReference>
<dbReference type="EMBL" id="JPLY01000004">
    <property type="protein sequence ID" value="KFC20902.1"/>
    <property type="molecule type" value="Genomic_DNA"/>
</dbReference>
<protein>
    <recommendedName>
        <fullName evidence="4">Plasmid stabilization system protein ParE</fullName>
    </recommendedName>
</protein>
<gene>
    <name evidence="2" type="ORF">IO89_11735</name>
</gene>
<dbReference type="STRING" id="421072.SAMN04488097_0224"/>
<evidence type="ECO:0000313" key="3">
    <source>
        <dbReference type="Proteomes" id="UP000028623"/>
    </source>
</evidence>
<name>A0A085BEK7_9FLAO</name>
<dbReference type="InterPro" id="IPR007712">
    <property type="entry name" value="RelE/ParE_toxin"/>
</dbReference>
<keyword evidence="3" id="KW-1185">Reference proteome</keyword>
<dbReference type="RefSeq" id="WP_034976520.1">
    <property type="nucleotide sequence ID" value="NZ_FOFI01000001.1"/>
</dbReference>
<reference evidence="2 3" key="1">
    <citation type="submission" date="2014-07" db="EMBL/GenBank/DDBJ databases">
        <title>Epilithonimonas lactis LMG 22401 Genome.</title>
        <authorList>
            <person name="Pipes S.E."/>
            <person name="Stropko S.J."/>
        </authorList>
    </citation>
    <scope>NUCLEOTIDE SEQUENCE [LARGE SCALE GENOMIC DNA]</scope>
    <source>
        <strain evidence="2 3">LMG 24401</strain>
    </source>
</reference>
<proteinExistence type="predicted"/>
<evidence type="ECO:0008006" key="4">
    <source>
        <dbReference type="Google" id="ProtNLM"/>
    </source>
</evidence>
<dbReference type="OrthoDB" id="1098070at2"/>
<dbReference type="Pfam" id="PF05016">
    <property type="entry name" value="ParE_toxin"/>
    <property type="match status" value="1"/>
</dbReference>
<organism evidence="2 3">
    <name type="scientific">Epilithonimonas lactis</name>
    <dbReference type="NCBI Taxonomy" id="421072"/>
    <lineage>
        <taxon>Bacteria</taxon>
        <taxon>Pseudomonadati</taxon>
        <taxon>Bacteroidota</taxon>
        <taxon>Flavobacteriia</taxon>
        <taxon>Flavobacteriales</taxon>
        <taxon>Weeksellaceae</taxon>
        <taxon>Chryseobacterium group</taxon>
        <taxon>Epilithonimonas</taxon>
    </lineage>
</organism>
<accession>A0A085BEK7</accession>